<organism evidence="9 10">
    <name type="scientific">Bemisia tabaci</name>
    <name type="common">Sweetpotato whitefly</name>
    <name type="synonym">Aleurodes tabaci</name>
    <dbReference type="NCBI Taxonomy" id="7038"/>
    <lineage>
        <taxon>Eukaryota</taxon>
        <taxon>Metazoa</taxon>
        <taxon>Ecdysozoa</taxon>
        <taxon>Arthropoda</taxon>
        <taxon>Hexapoda</taxon>
        <taxon>Insecta</taxon>
        <taxon>Pterygota</taxon>
        <taxon>Neoptera</taxon>
        <taxon>Paraneoptera</taxon>
        <taxon>Hemiptera</taxon>
        <taxon>Sternorrhyncha</taxon>
        <taxon>Aleyrodoidea</taxon>
        <taxon>Aleyrodidae</taxon>
        <taxon>Aleyrodinae</taxon>
        <taxon>Bemisia</taxon>
    </lineage>
</organism>
<evidence type="ECO:0000256" key="6">
    <source>
        <dbReference type="ARBA" id="ARBA00022790"/>
    </source>
</evidence>
<dbReference type="KEGG" id="btab:109037183"/>
<dbReference type="OrthoDB" id="5351233at2759"/>
<keyword evidence="6" id="KW-0736">Signalosome</keyword>
<dbReference type="Proteomes" id="UP001152759">
    <property type="component" value="Chromosome 4"/>
</dbReference>
<protein>
    <recommendedName>
        <fullName evidence="4">COP9 signalosome complex subunit 8</fullName>
    </recommendedName>
</protein>
<sequence length="188" mass="21452">MVNAPDYESVIKKLENEELNTTVGPVPCPVYSKLLALYVQQNDLCNAKFLWKRIPDSVKQSNPELKSIWNVGVQLWNRNFTDAYAALNVEWSPEIAPIMQNLQHEIRARVIKVVSLAYSTMDLEAFAKSLNYSVEEATRVAQEHKWEIIDTPSGKMVCPVRPPYSYAQVTSNEDQLAKLTEFVSFLEN</sequence>
<comment type="similarity">
    <text evidence="3">Belongs to the CSN8 family.</text>
</comment>
<dbReference type="GO" id="GO:0008180">
    <property type="term" value="C:COP9 signalosome"/>
    <property type="evidence" value="ECO:0007669"/>
    <property type="project" value="UniProtKB-KW"/>
</dbReference>
<evidence type="ECO:0000256" key="2">
    <source>
        <dbReference type="ARBA" id="ARBA00004496"/>
    </source>
</evidence>
<evidence type="ECO:0000313" key="9">
    <source>
        <dbReference type="EMBL" id="CAH0388729.1"/>
    </source>
</evidence>
<dbReference type="InterPro" id="IPR033205">
    <property type="entry name" value="COP9_CSN8"/>
</dbReference>
<reference evidence="9" key="1">
    <citation type="submission" date="2021-12" db="EMBL/GenBank/DDBJ databases">
        <authorList>
            <person name="King R."/>
        </authorList>
    </citation>
    <scope>NUCLEOTIDE SEQUENCE</scope>
</reference>
<evidence type="ECO:0000256" key="4">
    <source>
        <dbReference type="ARBA" id="ARBA00014875"/>
    </source>
</evidence>
<evidence type="ECO:0000259" key="8">
    <source>
        <dbReference type="PROSITE" id="PS50250"/>
    </source>
</evidence>
<proteinExistence type="inferred from homology"/>
<dbReference type="GO" id="GO:0010387">
    <property type="term" value="P:COP9 signalosome assembly"/>
    <property type="evidence" value="ECO:0007669"/>
    <property type="project" value="InterPro"/>
</dbReference>
<comment type="subcellular location">
    <subcellularLocation>
        <location evidence="2">Cytoplasm</location>
    </subcellularLocation>
    <subcellularLocation>
        <location evidence="1">Nucleus</location>
    </subcellularLocation>
</comment>
<evidence type="ECO:0000313" key="10">
    <source>
        <dbReference type="Proteomes" id="UP001152759"/>
    </source>
</evidence>
<name>A0A9P0F3Y9_BEMTA</name>
<dbReference type="Gene3D" id="1.25.40.990">
    <property type="match status" value="1"/>
</dbReference>
<dbReference type="InterPro" id="IPR033464">
    <property type="entry name" value="CSN8_PSD8_EIF3K"/>
</dbReference>
<dbReference type="InterPro" id="IPR000717">
    <property type="entry name" value="PCI_dom"/>
</dbReference>
<dbReference type="PROSITE" id="PS50250">
    <property type="entry name" value="PCI"/>
    <property type="match status" value="1"/>
</dbReference>
<dbReference type="Pfam" id="PF10075">
    <property type="entry name" value="CSN8_PSD8_EIF3K"/>
    <property type="match status" value="1"/>
</dbReference>
<keyword evidence="10" id="KW-1185">Reference proteome</keyword>
<evidence type="ECO:0000256" key="7">
    <source>
        <dbReference type="ARBA" id="ARBA00023242"/>
    </source>
</evidence>
<dbReference type="PANTHER" id="PTHR13339:SF0">
    <property type="entry name" value="COP9 SIGNALOSOME COMPLEX SUBUNIT 8"/>
    <property type="match status" value="1"/>
</dbReference>
<evidence type="ECO:0000256" key="3">
    <source>
        <dbReference type="ARBA" id="ARBA00008252"/>
    </source>
</evidence>
<evidence type="ECO:0000256" key="1">
    <source>
        <dbReference type="ARBA" id="ARBA00004123"/>
    </source>
</evidence>
<accession>A0A9P0F3Y9</accession>
<evidence type="ECO:0000256" key="5">
    <source>
        <dbReference type="ARBA" id="ARBA00022490"/>
    </source>
</evidence>
<dbReference type="AlphaFoldDB" id="A0A9P0F3Y9"/>
<dbReference type="PANTHER" id="PTHR13339">
    <property type="entry name" value="COP9 SIGNALOSOME COMPLEX SUBUNIT 8"/>
    <property type="match status" value="1"/>
</dbReference>
<gene>
    <name evidence="9" type="ORF">BEMITA_LOCUS7625</name>
</gene>
<dbReference type="GO" id="GO:0000338">
    <property type="term" value="P:protein deneddylation"/>
    <property type="evidence" value="ECO:0007669"/>
    <property type="project" value="InterPro"/>
</dbReference>
<feature type="domain" description="PCI" evidence="8">
    <location>
        <begin position="3"/>
        <end position="170"/>
    </location>
</feature>
<keyword evidence="5" id="KW-0963">Cytoplasm</keyword>
<dbReference type="GO" id="GO:0005737">
    <property type="term" value="C:cytoplasm"/>
    <property type="evidence" value="ECO:0007669"/>
    <property type="project" value="UniProtKB-SubCell"/>
</dbReference>
<keyword evidence="7" id="KW-0539">Nucleus</keyword>
<dbReference type="EMBL" id="OU963865">
    <property type="protein sequence ID" value="CAH0388729.1"/>
    <property type="molecule type" value="Genomic_DNA"/>
</dbReference>